<evidence type="ECO:0000313" key="1">
    <source>
        <dbReference type="EMBL" id="MBY8336720.1"/>
    </source>
</evidence>
<name>A0ABS7PCD2_9SPHN</name>
<organism evidence="1 2">
    <name type="scientific">Alteriqipengyuania abyssalis</name>
    <dbReference type="NCBI Taxonomy" id="2860200"/>
    <lineage>
        <taxon>Bacteria</taxon>
        <taxon>Pseudomonadati</taxon>
        <taxon>Pseudomonadota</taxon>
        <taxon>Alphaproteobacteria</taxon>
        <taxon>Sphingomonadales</taxon>
        <taxon>Erythrobacteraceae</taxon>
        <taxon>Alteriqipengyuania</taxon>
    </lineage>
</organism>
<dbReference type="InterPro" id="IPR036249">
    <property type="entry name" value="Thioredoxin-like_sf"/>
</dbReference>
<dbReference type="SUPFAM" id="SSF52833">
    <property type="entry name" value="Thioredoxin-like"/>
    <property type="match status" value="1"/>
</dbReference>
<protein>
    <submittedName>
        <fullName evidence="1">(2Fe-2S) ferredoxin domain-containing protein</fullName>
    </submittedName>
</protein>
<dbReference type="Proteomes" id="UP000759298">
    <property type="component" value="Unassembled WGS sequence"/>
</dbReference>
<dbReference type="RefSeq" id="WP_222824363.1">
    <property type="nucleotide sequence ID" value="NZ_JAHWXP010000002.1"/>
</dbReference>
<comment type="caution">
    <text evidence="1">The sequence shown here is derived from an EMBL/GenBank/DDBJ whole genome shotgun (WGS) entry which is preliminary data.</text>
</comment>
<sequence length="128" mass="14601">MNKARELRKAREALAKTGGERAARHIFLCAMPEKAKCCDRAQGKESWNYLKKRLKELRIGPSKDEGQDLLVRRTKADCLQICDAGPIALVQPDGVWYHSCKPEVLEEIIQQHLIGGEPVEAYRLYPER</sequence>
<gene>
    <name evidence="1" type="ORF">KYN89_06630</name>
</gene>
<proteinExistence type="predicted"/>
<dbReference type="CDD" id="cd02980">
    <property type="entry name" value="TRX_Fd_family"/>
    <property type="match status" value="1"/>
</dbReference>
<evidence type="ECO:0000313" key="2">
    <source>
        <dbReference type="Proteomes" id="UP000759298"/>
    </source>
</evidence>
<dbReference type="Gene3D" id="3.40.30.10">
    <property type="entry name" value="Glutaredoxin"/>
    <property type="match status" value="1"/>
</dbReference>
<keyword evidence="2" id="KW-1185">Reference proteome</keyword>
<reference evidence="1 2" key="1">
    <citation type="submission" date="2021-07" db="EMBL/GenBank/DDBJ databases">
        <title>Alteriqipengyuania abyssalis NZ-12B nov, sp.nov isolated from deep sea sponge in pacific ocean.</title>
        <authorList>
            <person name="Tareen S."/>
            <person name="Wink J."/>
        </authorList>
    </citation>
    <scope>NUCLEOTIDE SEQUENCE [LARGE SCALE GENOMIC DNA]</scope>
    <source>
        <strain evidence="1 2">NZ-12B</strain>
    </source>
</reference>
<dbReference type="EMBL" id="JAHWXP010000002">
    <property type="protein sequence ID" value="MBY8336720.1"/>
    <property type="molecule type" value="Genomic_DNA"/>
</dbReference>
<accession>A0ABS7PCD2</accession>